<protein>
    <submittedName>
        <fullName evidence="7">ABC transporter substrate-binding protein</fullName>
    </submittedName>
</protein>
<dbReference type="Gene3D" id="3.40.190.10">
    <property type="entry name" value="Periplasmic binding protein-like II"/>
    <property type="match status" value="1"/>
</dbReference>
<dbReference type="Gene3D" id="3.90.76.10">
    <property type="entry name" value="Dipeptide-binding Protein, Domain 1"/>
    <property type="match status" value="1"/>
</dbReference>
<name>A0A6N6RKK4_9FLAO</name>
<dbReference type="InterPro" id="IPR000914">
    <property type="entry name" value="SBP_5_dom"/>
</dbReference>
<comment type="caution">
    <text evidence="7">The sequence shown here is derived from an EMBL/GenBank/DDBJ whole genome shotgun (WGS) entry which is preliminary data.</text>
</comment>
<evidence type="ECO:0000256" key="4">
    <source>
        <dbReference type="ARBA" id="ARBA00022729"/>
    </source>
</evidence>
<dbReference type="Gene3D" id="3.10.105.10">
    <property type="entry name" value="Dipeptide-binding Protein, Domain 3"/>
    <property type="match status" value="1"/>
</dbReference>
<keyword evidence="4 5" id="KW-0732">Signal</keyword>
<dbReference type="GO" id="GO:0043190">
    <property type="term" value="C:ATP-binding cassette (ABC) transporter complex"/>
    <property type="evidence" value="ECO:0007669"/>
    <property type="project" value="InterPro"/>
</dbReference>
<dbReference type="EMBL" id="WBVO01000011">
    <property type="protein sequence ID" value="KAB2807383.1"/>
    <property type="molecule type" value="Genomic_DNA"/>
</dbReference>
<proteinExistence type="inferred from homology"/>
<dbReference type="PANTHER" id="PTHR30290">
    <property type="entry name" value="PERIPLASMIC BINDING COMPONENT OF ABC TRANSPORTER"/>
    <property type="match status" value="1"/>
</dbReference>
<dbReference type="GO" id="GO:0030288">
    <property type="term" value="C:outer membrane-bounded periplasmic space"/>
    <property type="evidence" value="ECO:0007669"/>
    <property type="project" value="UniProtKB-ARBA"/>
</dbReference>
<comment type="similarity">
    <text evidence="2">Belongs to the bacterial solute-binding protein 5 family.</text>
</comment>
<feature type="domain" description="Solute-binding protein family 5" evidence="6">
    <location>
        <begin position="71"/>
        <end position="447"/>
    </location>
</feature>
<evidence type="ECO:0000313" key="8">
    <source>
        <dbReference type="Proteomes" id="UP000468650"/>
    </source>
</evidence>
<evidence type="ECO:0000256" key="1">
    <source>
        <dbReference type="ARBA" id="ARBA00004196"/>
    </source>
</evidence>
<feature type="signal peptide" evidence="5">
    <location>
        <begin position="1"/>
        <end position="21"/>
    </location>
</feature>
<dbReference type="PROSITE" id="PS51257">
    <property type="entry name" value="PROKAR_LIPOPROTEIN"/>
    <property type="match status" value="1"/>
</dbReference>
<dbReference type="InterPro" id="IPR039424">
    <property type="entry name" value="SBP_5"/>
</dbReference>
<gene>
    <name evidence="7" type="ORF">F8C67_12060</name>
</gene>
<keyword evidence="3" id="KW-0813">Transport</keyword>
<reference evidence="7 8" key="1">
    <citation type="submission" date="2019-09" db="EMBL/GenBank/DDBJ databases">
        <title>Genomes of family Cryomorphaceae.</title>
        <authorList>
            <person name="Bowman J.P."/>
        </authorList>
    </citation>
    <scope>NUCLEOTIDE SEQUENCE [LARGE SCALE GENOMIC DNA]</scope>
    <source>
        <strain evidence="7 8">LMG 25704</strain>
    </source>
</reference>
<comment type="subcellular location">
    <subcellularLocation>
        <location evidence="1">Cell envelope</location>
    </subcellularLocation>
</comment>
<dbReference type="GO" id="GO:1904680">
    <property type="term" value="F:peptide transmembrane transporter activity"/>
    <property type="evidence" value="ECO:0007669"/>
    <property type="project" value="TreeGrafter"/>
</dbReference>
<dbReference type="OrthoDB" id="9772924at2"/>
<organism evidence="7 8">
    <name type="scientific">Phaeocystidibacter luteus</name>
    <dbReference type="NCBI Taxonomy" id="911197"/>
    <lineage>
        <taxon>Bacteria</taxon>
        <taxon>Pseudomonadati</taxon>
        <taxon>Bacteroidota</taxon>
        <taxon>Flavobacteriia</taxon>
        <taxon>Flavobacteriales</taxon>
        <taxon>Phaeocystidibacteraceae</taxon>
        <taxon>Phaeocystidibacter</taxon>
    </lineage>
</organism>
<feature type="chain" id="PRO_5026918729" evidence="5">
    <location>
        <begin position="22"/>
        <end position="531"/>
    </location>
</feature>
<evidence type="ECO:0000256" key="5">
    <source>
        <dbReference type="SAM" id="SignalP"/>
    </source>
</evidence>
<evidence type="ECO:0000259" key="6">
    <source>
        <dbReference type="Pfam" id="PF00496"/>
    </source>
</evidence>
<sequence length="531" mass="59800">MLKPLGILITLSVIFASCSNAPEVPSNTVFRYNEPNGITSLDPAFAREQSNIWAVHQVFNGLTQMDSELNIEPCIAESWTIQDSGLTYIFKLRNDVLFHPHESLTENTRKVTANDVVYSLNRLSDSKTASPGAWTMGVVDTLYALSDDSLIIVLNEPFAPFLGILSMKYCSIVPREVVEVLGSNFGRSPIGTGPFKFQMWSTDEKLVLRRNPDYFEFEGEERLPHLEAIAIDFITDRQAAFMEFLKEETDMLSGLDASYKDELLTRDGQLKEEYADRLNLQIIPYLNTEYLAIHAQSESSPLHQPEVRLALNLSIDRSKMMRYLRNGIGRPADGGMIPRGIPAYNPDITGGYTLNLDSAKQLLLNAGYPDGRGMPSINLTTTSNYLDICEFLQASWNKLGIPVQVEVLPPPTMREGKAKGTLEFFRASWIADYPDAENYMSLFYGPNFTPNGPNYTFFSNSDFDALYDEARYLTNPDDRDAAFAKMDSILVREAPVVPLFYDEVVRFIPKNVHGLEPNALNLLEVKRVRKD</sequence>
<dbReference type="Pfam" id="PF00496">
    <property type="entry name" value="SBP_bac_5"/>
    <property type="match status" value="1"/>
</dbReference>
<dbReference type="Proteomes" id="UP000468650">
    <property type="component" value="Unassembled WGS sequence"/>
</dbReference>
<evidence type="ECO:0000256" key="2">
    <source>
        <dbReference type="ARBA" id="ARBA00005695"/>
    </source>
</evidence>
<dbReference type="InterPro" id="IPR030678">
    <property type="entry name" value="Peptide/Ni-bd"/>
</dbReference>
<dbReference type="GO" id="GO:0015833">
    <property type="term" value="P:peptide transport"/>
    <property type="evidence" value="ECO:0007669"/>
    <property type="project" value="TreeGrafter"/>
</dbReference>
<dbReference type="PANTHER" id="PTHR30290:SF10">
    <property type="entry name" value="PERIPLASMIC OLIGOPEPTIDE-BINDING PROTEIN-RELATED"/>
    <property type="match status" value="1"/>
</dbReference>
<evidence type="ECO:0000313" key="7">
    <source>
        <dbReference type="EMBL" id="KAB2807383.1"/>
    </source>
</evidence>
<dbReference type="CDD" id="cd00995">
    <property type="entry name" value="PBP2_NikA_DppA_OppA_like"/>
    <property type="match status" value="1"/>
</dbReference>
<evidence type="ECO:0000256" key="3">
    <source>
        <dbReference type="ARBA" id="ARBA00022448"/>
    </source>
</evidence>
<dbReference type="SUPFAM" id="SSF53850">
    <property type="entry name" value="Periplasmic binding protein-like II"/>
    <property type="match status" value="1"/>
</dbReference>
<dbReference type="PIRSF" id="PIRSF002741">
    <property type="entry name" value="MppA"/>
    <property type="match status" value="1"/>
</dbReference>
<keyword evidence="8" id="KW-1185">Reference proteome</keyword>
<accession>A0A6N6RKK4</accession>
<dbReference type="AlphaFoldDB" id="A0A6N6RKK4"/>